<feature type="signal peptide" evidence="2">
    <location>
        <begin position="1"/>
        <end position="17"/>
    </location>
</feature>
<dbReference type="Proteomes" id="UP001196565">
    <property type="component" value="Unassembled WGS sequence"/>
</dbReference>
<comment type="caution">
    <text evidence="3">The sequence shown here is derived from an EMBL/GenBank/DDBJ whole genome shotgun (WGS) entry which is preliminary data.</text>
</comment>
<sequence>MRRLTLAFLLTASTALATELPVRSVTLSSAGLAQIERAGEVPADGDVTFRARTDDVDDLLRSLIVVDQAGTVEGLRLPARDLTGEAFRGLPLQPEDFDSRARLLSALRGQEAEAGGARGRIADAAESEQGLRLTLVTQRGLTTVLLREGDEVKLVDEGLAARVARAAESLAAARAADERRIDIRLRADRARQVAVLYVAGAPLWKPSYRLLVPPMGATPPAGSPTAPTAPQARLQGWAVVENASGSDWDRIRLALVSGEAAAFRQRIYDPITVPRPELPVRIAGAVQVRPDTGGVPIPLPAPAPVAALGGRAFEQSERAAPQAARRAAAPDAPVGAGIADTANPAAGASAEASAGRVAFVLSEPVTIRSGETANVPFLDIRLPAERLWWIQDLSARSPLQAVRIRNTSQSTLPDGLATVYGAEGNEAGVFLGDAEIRAMPAGDGRILAFGRDRDVLVNQTSTTNERVARVALRRGYIALEMVRTDQTSLAIDPRGARGPVVIDMPRRPGATPRFTIVSEGDFGLRHEAMLDGSPQTLNLAYERTMTQSLPLWDSGLGEPILLRWQNFDVEQNLRRLPGGPGTMERLQEILARTPENVPGRADLAAVVESMGELRRLLDDARMKQRTYRSADQVLQRARQAAEDRTGPELQEARRKLNAASRDAEQAGAAADQAWEAWQRAVIALMQRGS</sequence>
<organism evidence="3 4">
    <name type="scientific">Roseomonas alba</name>
    <dbReference type="NCBI Taxonomy" id="2846776"/>
    <lineage>
        <taxon>Bacteria</taxon>
        <taxon>Pseudomonadati</taxon>
        <taxon>Pseudomonadota</taxon>
        <taxon>Alphaproteobacteria</taxon>
        <taxon>Acetobacterales</taxon>
        <taxon>Roseomonadaceae</taxon>
        <taxon>Roseomonas</taxon>
    </lineage>
</organism>
<name>A0ABS7A6H0_9PROT</name>
<dbReference type="PANTHER" id="PTHR38075:SF1">
    <property type="entry name" value="DUF4139 DOMAIN-CONTAINING PROTEIN"/>
    <property type="match status" value="1"/>
</dbReference>
<evidence type="ECO:0000256" key="1">
    <source>
        <dbReference type="SAM" id="MobiDB-lite"/>
    </source>
</evidence>
<dbReference type="PANTHER" id="PTHR38075">
    <property type="entry name" value="DUF4139 DOMAIN-CONTAINING PROTEIN"/>
    <property type="match status" value="1"/>
</dbReference>
<evidence type="ECO:0000313" key="4">
    <source>
        <dbReference type="Proteomes" id="UP001196565"/>
    </source>
</evidence>
<protein>
    <submittedName>
        <fullName evidence="3">DUF4139 domain-containing protein</fullName>
    </submittedName>
</protein>
<feature type="region of interest" description="Disordered" evidence="1">
    <location>
        <begin position="638"/>
        <end position="657"/>
    </location>
</feature>
<dbReference type="RefSeq" id="WP_219761262.1">
    <property type="nucleotide sequence ID" value="NZ_JAHYBZ010000001.1"/>
</dbReference>
<dbReference type="EMBL" id="JAHYBZ010000001">
    <property type="protein sequence ID" value="MBW6396754.1"/>
    <property type="molecule type" value="Genomic_DNA"/>
</dbReference>
<feature type="chain" id="PRO_5045129009" evidence="2">
    <location>
        <begin position="18"/>
        <end position="689"/>
    </location>
</feature>
<gene>
    <name evidence="3" type="ORF">KPL78_02795</name>
</gene>
<evidence type="ECO:0000313" key="3">
    <source>
        <dbReference type="EMBL" id="MBW6396754.1"/>
    </source>
</evidence>
<accession>A0ABS7A6H0</accession>
<keyword evidence="2" id="KW-0732">Signal</keyword>
<feature type="compositionally biased region" description="Basic and acidic residues" evidence="1">
    <location>
        <begin position="639"/>
        <end position="654"/>
    </location>
</feature>
<reference evidence="3 4" key="1">
    <citation type="submission" date="2021-07" db="EMBL/GenBank/DDBJ databases">
        <authorList>
            <person name="So Y."/>
        </authorList>
    </citation>
    <scope>NUCLEOTIDE SEQUENCE [LARGE SCALE GENOMIC DNA]</scope>
    <source>
        <strain evidence="3 4">HJA6</strain>
    </source>
</reference>
<proteinExistence type="predicted"/>
<keyword evidence="4" id="KW-1185">Reference proteome</keyword>
<evidence type="ECO:0000256" key="2">
    <source>
        <dbReference type="SAM" id="SignalP"/>
    </source>
</evidence>